<dbReference type="GO" id="GO:0004298">
    <property type="term" value="F:threonine-type endopeptidase activity"/>
    <property type="evidence" value="ECO:0007669"/>
    <property type="project" value="UniProtKB-KW"/>
</dbReference>
<evidence type="ECO:0000256" key="10">
    <source>
        <dbReference type="PIRSR" id="PIRSR600243-1"/>
    </source>
</evidence>
<dbReference type="GO" id="GO:0005839">
    <property type="term" value="C:proteasome core complex"/>
    <property type="evidence" value="ECO:0007669"/>
    <property type="project" value="InterPro"/>
</dbReference>
<dbReference type="InterPro" id="IPR000243">
    <property type="entry name" value="Pept_T1A_subB"/>
</dbReference>
<evidence type="ECO:0000256" key="1">
    <source>
        <dbReference type="ARBA" id="ARBA00001198"/>
    </source>
</evidence>
<dbReference type="PROSITE" id="PS51476">
    <property type="entry name" value="PROTEASOME_BETA_2"/>
    <property type="match status" value="1"/>
</dbReference>
<dbReference type="Proteomes" id="UP000018208">
    <property type="component" value="Unassembled WGS sequence"/>
</dbReference>
<evidence type="ECO:0000256" key="8">
    <source>
        <dbReference type="ARBA" id="ARBA00022942"/>
    </source>
</evidence>
<evidence type="ECO:0000256" key="4">
    <source>
        <dbReference type="ARBA" id="ARBA00022490"/>
    </source>
</evidence>
<evidence type="ECO:0000256" key="3">
    <source>
        <dbReference type="ARBA" id="ARBA00012039"/>
    </source>
</evidence>
<dbReference type="InterPro" id="IPR001353">
    <property type="entry name" value="Proteasome_sua/b"/>
</dbReference>
<keyword evidence="6" id="KW-0888">Threonine protease</keyword>
<dbReference type="InterPro" id="IPR029055">
    <property type="entry name" value="Ntn_hydrolases_N"/>
</dbReference>
<dbReference type="EC" id="3.4.25.1" evidence="3"/>
<accession>V6LXV7</accession>
<feature type="active site" description="Nucleophile" evidence="10">
    <location>
        <position position="57"/>
    </location>
</feature>
<gene>
    <name evidence="11" type="ORF">SS50377_11157</name>
    <name evidence="12" type="ORF">SS50377_23564</name>
</gene>
<evidence type="ECO:0000313" key="11">
    <source>
        <dbReference type="EMBL" id="EST48546.1"/>
    </source>
</evidence>
<organism evidence="11">
    <name type="scientific">Spironucleus salmonicida</name>
    <dbReference type="NCBI Taxonomy" id="348837"/>
    <lineage>
        <taxon>Eukaryota</taxon>
        <taxon>Metamonada</taxon>
        <taxon>Diplomonadida</taxon>
        <taxon>Hexamitidae</taxon>
        <taxon>Hexamitinae</taxon>
        <taxon>Spironucleus</taxon>
    </lineage>
</organism>
<dbReference type="AlphaFoldDB" id="V6LXV7"/>
<dbReference type="EMBL" id="AUWU02000004">
    <property type="protein sequence ID" value="KAH0573629.1"/>
    <property type="molecule type" value="Genomic_DNA"/>
</dbReference>
<dbReference type="GO" id="GO:0051603">
    <property type="term" value="P:proteolysis involved in protein catabolic process"/>
    <property type="evidence" value="ECO:0007669"/>
    <property type="project" value="InterPro"/>
</dbReference>
<reference evidence="11 12" key="1">
    <citation type="journal article" date="2014" name="PLoS Genet.">
        <title>The Genome of Spironucleus salmonicida Highlights a Fish Pathogen Adapted to Fluctuating Environments.</title>
        <authorList>
            <person name="Xu F."/>
            <person name="Jerlstrom-Hultqvist J."/>
            <person name="Einarsson E."/>
            <person name="Astvaldsson A."/>
            <person name="Svard S.G."/>
            <person name="Andersson J.O."/>
        </authorList>
    </citation>
    <scope>NUCLEOTIDE SEQUENCE</scope>
    <source>
        <strain evidence="12">ATCC 50377</strain>
    </source>
</reference>
<dbReference type="GO" id="GO:0005634">
    <property type="term" value="C:nucleus"/>
    <property type="evidence" value="ECO:0007669"/>
    <property type="project" value="UniProtKB-SubCell"/>
</dbReference>
<dbReference type="GO" id="GO:0005737">
    <property type="term" value="C:cytoplasm"/>
    <property type="evidence" value="ECO:0007669"/>
    <property type="project" value="TreeGrafter"/>
</dbReference>
<sequence length="270" mass="29448">MLLAKHFGINKSKKETHIVGETFAAPKIHPSVFFKTLSTATALTESAPKKWNNQKGTTTLAFSFQGGIIISVDSRSTMGPYISSGNVHKVIPITQHLLGTMAGGAADCQFWLSDLGKRVAMHELETGDRLGATSASKLFADTIHQYAGYDLSIGSMIAGFDADGTPKLWYCDNDGDRLEGYLFSVGSGSMFAYSILENGWKWDLTDQEAIDLGIKAVMHAVHRDAMSGGMQAVFLVKENGWELVKKQDNYISMQKDGFLGNLKDLPRSVV</sequence>
<comment type="catalytic activity">
    <reaction evidence="1">
        <text>Cleavage of peptide bonds with very broad specificity.</text>
        <dbReference type="EC" id="3.4.25.1"/>
    </reaction>
</comment>
<dbReference type="EMBL" id="KI545981">
    <property type="protein sequence ID" value="EST48546.1"/>
    <property type="molecule type" value="Genomic_DNA"/>
</dbReference>
<evidence type="ECO:0000256" key="5">
    <source>
        <dbReference type="ARBA" id="ARBA00022670"/>
    </source>
</evidence>
<dbReference type="PANTHER" id="PTHR32194:SF3">
    <property type="entry name" value="PROTEASOME SUBUNIT BETA"/>
    <property type="match status" value="1"/>
</dbReference>
<evidence type="ECO:0000256" key="9">
    <source>
        <dbReference type="ARBA" id="ARBA00023145"/>
    </source>
</evidence>
<evidence type="ECO:0000313" key="12">
    <source>
        <dbReference type="EMBL" id="KAH0573629.1"/>
    </source>
</evidence>
<protein>
    <recommendedName>
        <fullName evidence="3">proteasome endopeptidase complex</fullName>
        <ecNumber evidence="3">3.4.25.1</ecNumber>
    </recommendedName>
</protein>
<dbReference type="Gene3D" id="3.60.20.10">
    <property type="entry name" value="Glutamine Phosphoribosylpyrophosphate, subunit 1, domain 1"/>
    <property type="match status" value="1"/>
</dbReference>
<evidence type="ECO:0000256" key="6">
    <source>
        <dbReference type="ARBA" id="ARBA00022698"/>
    </source>
</evidence>
<dbReference type="CDD" id="cd03761">
    <property type="entry name" value="proteasome_beta_type_5"/>
    <property type="match status" value="1"/>
</dbReference>
<evidence type="ECO:0000256" key="7">
    <source>
        <dbReference type="ARBA" id="ARBA00022801"/>
    </source>
</evidence>
<dbReference type="PRINTS" id="PR00141">
    <property type="entry name" value="PROTEASOME"/>
</dbReference>
<keyword evidence="9" id="KW-0865">Zymogen</keyword>
<evidence type="ECO:0000256" key="2">
    <source>
        <dbReference type="ARBA" id="ARBA00004123"/>
    </source>
</evidence>
<dbReference type="InterPro" id="IPR023333">
    <property type="entry name" value="Proteasome_suB-type"/>
</dbReference>
<dbReference type="SUPFAM" id="SSF56235">
    <property type="entry name" value="N-terminal nucleophile aminohydrolases (Ntn hydrolases)"/>
    <property type="match status" value="1"/>
</dbReference>
<dbReference type="VEuPathDB" id="GiardiaDB:SS50377_23564"/>
<keyword evidence="4" id="KW-0963">Cytoplasm</keyword>
<dbReference type="PANTHER" id="PTHR32194">
    <property type="entry name" value="METALLOPROTEASE TLDD"/>
    <property type="match status" value="1"/>
</dbReference>
<proteinExistence type="predicted"/>
<keyword evidence="13" id="KW-1185">Reference proteome</keyword>
<name>V6LXV7_9EUKA</name>
<reference evidence="12" key="2">
    <citation type="submission" date="2020-12" db="EMBL/GenBank/DDBJ databases">
        <title>New Spironucleus salmonicida genome in near-complete chromosomes.</title>
        <authorList>
            <person name="Xu F."/>
            <person name="Kurt Z."/>
            <person name="Jimenez-Gonzalez A."/>
            <person name="Astvaldsson A."/>
            <person name="Andersson J.O."/>
            <person name="Svard S.G."/>
        </authorList>
    </citation>
    <scope>NUCLEOTIDE SEQUENCE</scope>
    <source>
        <strain evidence="12">ATCC 50377</strain>
    </source>
</reference>
<keyword evidence="8 11" id="KW-0647">Proteasome</keyword>
<dbReference type="Pfam" id="PF00227">
    <property type="entry name" value="Proteasome"/>
    <property type="match status" value="1"/>
</dbReference>
<comment type="subcellular location">
    <subcellularLocation>
        <location evidence="2">Nucleus</location>
    </subcellularLocation>
</comment>
<keyword evidence="7" id="KW-0378">Hydrolase</keyword>
<keyword evidence="5" id="KW-0645">Protease</keyword>
<evidence type="ECO:0000313" key="13">
    <source>
        <dbReference type="Proteomes" id="UP000018208"/>
    </source>
</evidence>
<dbReference type="OrthoDB" id="37597at2759"/>